<keyword evidence="5 8" id="KW-1133">Transmembrane helix</keyword>
<keyword evidence="7 8" id="KW-0472">Membrane</keyword>
<dbReference type="PANTHER" id="PTHR10978:SF5">
    <property type="entry name" value="SUCCINATE DEHYDROGENASE CYTOCHROME B560 SUBUNIT, MITOCHONDRIAL"/>
    <property type="match status" value="1"/>
</dbReference>
<dbReference type="GO" id="GO:0005739">
    <property type="term" value="C:mitochondrion"/>
    <property type="evidence" value="ECO:0007669"/>
    <property type="project" value="GOC"/>
</dbReference>
<dbReference type="InterPro" id="IPR018495">
    <property type="entry name" value="Succ_DH_cyt_bsu_CS"/>
</dbReference>
<keyword evidence="10" id="KW-1185">Reference proteome</keyword>
<evidence type="ECO:0000256" key="6">
    <source>
        <dbReference type="ARBA" id="ARBA00023004"/>
    </source>
</evidence>
<evidence type="ECO:0000256" key="8">
    <source>
        <dbReference type="SAM" id="Phobius"/>
    </source>
</evidence>
<organism evidence="9 10">
    <name type="scientific">Cercophora newfieldiana</name>
    <dbReference type="NCBI Taxonomy" id="92897"/>
    <lineage>
        <taxon>Eukaryota</taxon>
        <taxon>Fungi</taxon>
        <taxon>Dikarya</taxon>
        <taxon>Ascomycota</taxon>
        <taxon>Pezizomycotina</taxon>
        <taxon>Sordariomycetes</taxon>
        <taxon>Sordariomycetidae</taxon>
        <taxon>Sordariales</taxon>
        <taxon>Lasiosphaeriaceae</taxon>
        <taxon>Cercophora</taxon>
    </lineage>
</organism>
<evidence type="ECO:0000256" key="4">
    <source>
        <dbReference type="ARBA" id="ARBA00022723"/>
    </source>
</evidence>
<reference evidence="9" key="1">
    <citation type="submission" date="2023-06" db="EMBL/GenBank/DDBJ databases">
        <title>Genome-scale phylogeny and comparative genomics of the fungal order Sordariales.</title>
        <authorList>
            <consortium name="Lawrence Berkeley National Laboratory"/>
            <person name="Hensen N."/>
            <person name="Bonometti L."/>
            <person name="Westerberg I."/>
            <person name="Brannstrom I.O."/>
            <person name="Guillou S."/>
            <person name="Cros-Aarteil S."/>
            <person name="Calhoun S."/>
            <person name="Haridas S."/>
            <person name="Kuo A."/>
            <person name="Mondo S."/>
            <person name="Pangilinan J."/>
            <person name="Riley R."/>
            <person name="Labutti K."/>
            <person name="Andreopoulos B."/>
            <person name="Lipzen A."/>
            <person name="Chen C."/>
            <person name="Yanf M."/>
            <person name="Daum C."/>
            <person name="Ng V."/>
            <person name="Clum A."/>
            <person name="Steindorff A."/>
            <person name="Ohm R."/>
            <person name="Martin F."/>
            <person name="Silar P."/>
            <person name="Natvig D."/>
            <person name="Lalanne C."/>
            <person name="Gautier V."/>
            <person name="Ament-Velasquez S.L."/>
            <person name="Kruys A."/>
            <person name="Hutchinson M.I."/>
            <person name="Powell A.J."/>
            <person name="Barry K."/>
            <person name="Miller A.N."/>
            <person name="Grigoriev I.V."/>
            <person name="Debuchy R."/>
            <person name="Gladieux P."/>
            <person name="Thoren M.H."/>
            <person name="Johannesson H."/>
        </authorList>
    </citation>
    <scope>NUCLEOTIDE SEQUENCE</scope>
    <source>
        <strain evidence="9">SMH2532-1</strain>
    </source>
</reference>
<accession>A0AA40CXA4</accession>
<evidence type="ECO:0000256" key="2">
    <source>
        <dbReference type="ARBA" id="ARBA00022617"/>
    </source>
</evidence>
<dbReference type="CDD" id="cd03499">
    <property type="entry name" value="SQR_TypeC_SdhC"/>
    <property type="match status" value="1"/>
</dbReference>
<comment type="caution">
    <text evidence="9">The sequence shown here is derived from an EMBL/GenBank/DDBJ whole genome shotgun (WGS) entry which is preliminary data.</text>
</comment>
<dbReference type="PANTHER" id="PTHR10978">
    <property type="entry name" value="SUCCINATE DEHYDROGENASE CYTOCHROME B560 SUBUNIT"/>
    <property type="match status" value="1"/>
</dbReference>
<dbReference type="InterPro" id="IPR034804">
    <property type="entry name" value="SQR/QFR_C/D"/>
</dbReference>
<protein>
    <recommendedName>
        <fullName evidence="11">Succinate dehydrogenase subunit C</fullName>
    </recommendedName>
</protein>
<gene>
    <name evidence="9" type="ORF">B0T16DRAFT_454953</name>
</gene>
<dbReference type="Proteomes" id="UP001174936">
    <property type="component" value="Unassembled WGS sequence"/>
</dbReference>
<keyword evidence="3 8" id="KW-0812">Transmembrane</keyword>
<dbReference type="Gene3D" id="1.20.1300.10">
    <property type="entry name" value="Fumarate reductase/succinate dehydrogenase, transmembrane subunit"/>
    <property type="match status" value="1"/>
</dbReference>
<dbReference type="Pfam" id="PF01127">
    <property type="entry name" value="Sdh_cyt"/>
    <property type="match status" value="1"/>
</dbReference>
<evidence type="ECO:0000256" key="1">
    <source>
        <dbReference type="ARBA" id="ARBA00004141"/>
    </source>
</evidence>
<keyword evidence="2" id="KW-0349">Heme</keyword>
<dbReference type="EMBL" id="JAULSV010000002">
    <property type="protein sequence ID" value="KAK0652598.1"/>
    <property type="molecule type" value="Genomic_DNA"/>
</dbReference>
<dbReference type="GO" id="GO:0016020">
    <property type="term" value="C:membrane"/>
    <property type="evidence" value="ECO:0007669"/>
    <property type="project" value="UniProtKB-SubCell"/>
</dbReference>
<dbReference type="PROSITE" id="PS01001">
    <property type="entry name" value="SDH_CYT_2"/>
    <property type="match status" value="1"/>
</dbReference>
<dbReference type="GO" id="GO:0046872">
    <property type="term" value="F:metal ion binding"/>
    <property type="evidence" value="ECO:0007669"/>
    <property type="project" value="UniProtKB-KW"/>
</dbReference>
<proteinExistence type="predicted"/>
<evidence type="ECO:0000313" key="9">
    <source>
        <dbReference type="EMBL" id="KAK0652598.1"/>
    </source>
</evidence>
<dbReference type="InterPro" id="IPR014314">
    <property type="entry name" value="Succ_DH_cytb556"/>
</dbReference>
<evidence type="ECO:0008006" key="11">
    <source>
        <dbReference type="Google" id="ProtNLM"/>
    </source>
</evidence>
<evidence type="ECO:0000256" key="3">
    <source>
        <dbReference type="ARBA" id="ARBA00022692"/>
    </source>
</evidence>
<dbReference type="SUPFAM" id="SSF81343">
    <property type="entry name" value="Fumarate reductase respiratory complex transmembrane subunits"/>
    <property type="match status" value="1"/>
</dbReference>
<sequence length="186" mass="20232">MIAQRIGTTALRRVAAKPDAFFTANVARLSVGAMQTRPVATERLTPADANSILAKQRLNRPVSPHLEIYDKSQTFFGGSIWQRFTGAGFSGAMYVFGASYLAAPLLGWHLESASLAAAMGALPFAAKGAIKFLLAWPFTFHAVNGVRHLVFDFAVNSAFKRRTIIQSGWYIWGASIVGGLYLAFFL</sequence>
<dbReference type="GO" id="GO:0006099">
    <property type="term" value="P:tricarboxylic acid cycle"/>
    <property type="evidence" value="ECO:0007669"/>
    <property type="project" value="InterPro"/>
</dbReference>
<keyword evidence="6" id="KW-0408">Iron</keyword>
<dbReference type="GO" id="GO:0009055">
    <property type="term" value="F:electron transfer activity"/>
    <property type="evidence" value="ECO:0007669"/>
    <property type="project" value="InterPro"/>
</dbReference>
<evidence type="ECO:0000313" key="10">
    <source>
        <dbReference type="Proteomes" id="UP001174936"/>
    </source>
</evidence>
<dbReference type="GO" id="GO:0006121">
    <property type="term" value="P:mitochondrial electron transport, succinate to ubiquinone"/>
    <property type="evidence" value="ECO:0007669"/>
    <property type="project" value="TreeGrafter"/>
</dbReference>
<evidence type="ECO:0000256" key="5">
    <source>
        <dbReference type="ARBA" id="ARBA00022989"/>
    </source>
</evidence>
<dbReference type="AlphaFoldDB" id="A0AA40CXA4"/>
<keyword evidence="4" id="KW-0479">Metal-binding</keyword>
<dbReference type="InterPro" id="IPR000701">
    <property type="entry name" value="SuccDH_FuR_B_TM-su"/>
</dbReference>
<evidence type="ECO:0000256" key="7">
    <source>
        <dbReference type="ARBA" id="ARBA00023136"/>
    </source>
</evidence>
<comment type="subcellular location">
    <subcellularLocation>
        <location evidence="1">Membrane</location>
        <topology evidence="1">Multi-pass membrane protein</topology>
    </subcellularLocation>
</comment>
<name>A0AA40CXA4_9PEZI</name>
<feature type="transmembrane region" description="Helical" evidence="8">
    <location>
        <begin position="169"/>
        <end position="185"/>
    </location>
</feature>